<dbReference type="RefSeq" id="WP_184713192.1">
    <property type="nucleotide sequence ID" value="NZ_JACHJP010000001.1"/>
</dbReference>
<evidence type="ECO:0000259" key="1">
    <source>
        <dbReference type="Pfam" id="PF13460"/>
    </source>
</evidence>
<keyword evidence="3" id="KW-1185">Reference proteome</keyword>
<reference evidence="2 3" key="1">
    <citation type="submission" date="2020-08" db="EMBL/GenBank/DDBJ databases">
        <title>Genomic Encyclopedia of Type Strains, Phase III (KMG-III): the genomes of soil and plant-associated and newly described type strains.</title>
        <authorList>
            <person name="Whitman W."/>
        </authorList>
    </citation>
    <scope>NUCLEOTIDE SEQUENCE [LARGE SCALE GENOMIC DNA]</scope>
    <source>
        <strain evidence="2 3">CECT 8840</strain>
    </source>
</reference>
<name>A0A7W7QJ86_9ACTN</name>
<dbReference type="SUPFAM" id="SSF51735">
    <property type="entry name" value="NAD(P)-binding Rossmann-fold domains"/>
    <property type="match status" value="1"/>
</dbReference>
<dbReference type="AlphaFoldDB" id="A0A7W7QJ86"/>
<dbReference type="Proteomes" id="UP000552644">
    <property type="component" value="Unassembled WGS sequence"/>
</dbReference>
<accession>A0A7W7QJ86</accession>
<dbReference type="PANTHER" id="PTHR43162">
    <property type="match status" value="1"/>
</dbReference>
<dbReference type="EMBL" id="JACHJP010000001">
    <property type="protein sequence ID" value="MBB4914552.1"/>
    <property type="molecule type" value="Genomic_DNA"/>
</dbReference>
<organism evidence="2 3">
    <name type="scientific">Streptosporangium saharense</name>
    <dbReference type="NCBI Taxonomy" id="1706840"/>
    <lineage>
        <taxon>Bacteria</taxon>
        <taxon>Bacillati</taxon>
        <taxon>Actinomycetota</taxon>
        <taxon>Actinomycetes</taxon>
        <taxon>Streptosporangiales</taxon>
        <taxon>Streptosporangiaceae</taxon>
        <taxon>Streptosporangium</taxon>
    </lineage>
</organism>
<proteinExistence type="predicted"/>
<dbReference type="Pfam" id="PF13460">
    <property type="entry name" value="NAD_binding_10"/>
    <property type="match status" value="1"/>
</dbReference>
<evidence type="ECO:0000313" key="3">
    <source>
        <dbReference type="Proteomes" id="UP000552644"/>
    </source>
</evidence>
<dbReference type="InterPro" id="IPR016040">
    <property type="entry name" value="NAD(P)-bd_dom"/>
</dbReference>
<evidence type="ECO:0000313" key="2">
    <source>
        <dbReference type="EMBL" id="MBB4914552.1"/>
    </source>
</evidence>
<sequence>MTILVTGGGGLVGGTLLNLLHAAGHDVRVASRNPDKLHPPEGVPAVRCDLSDPDTFPVALEGITSVFLYADPSHATAFADAAEKAGVEHIVLLSSSAVLFPDPDPDHPSPISDMHLRTERALKASPIRSTLLRPDAFASNALLWSPAVRTTGTVRLPYPDVQAAPVHEADIADIALAALTGSLPTGSPDADNHLTGPESLTFAEQVGHISRAVGRPIALDVVSEETWREETAAHIPTPVADALLTWWREYDGTPAETTRTVERLTGRPARSFATWAEDHADAFGS</sequence>
<comment type="caution">
    <text evidence="2">The sequence shown here is derived from an EMBL/GenBank/DDBJ whole genome shotgun (WGS) entry which is preliminary data.</text>
</comment>
<feature type="domain" description="NAD(P)-binding" evidence="1">
    <location>
        <begin position="7"/>
        <end position="180"/>
    </location>
</feature>
<protein>
    <submittedName>
        <fullName evidence="2">Uncharacterized protein YbjT (DUF2867 family)</fullName>
    </submittedName>
</protein>
<dbReference type="Gene3D" id="3.40.50.720">
    <property type="entry name" value="NAD(P)-binding Rossmann-like Domain"/>
    <property type="match status" value="1"/>
</dbReference>
<dbReference type="InterPro" id="IPR036291">
    <property type="entry name" value="NAD(P)-bd_dom_sf"/>
</dbReference>
<dbReference type="PANTHER" id="PTHR43162:SF1">
    <property type="entry name" value="PRESTALK A DIFFERENTIATION PROTEIN A"/>
    <property type="match status" value="1"/>
</dbReference>
<gene>
    <name evidence="2" type="ORF">FHS44_001624</name>
</gene>
<dbReference type="InterPro" id="IPR051604">
    <property type="entry name" value="Ergot_Alk_Oxidoreductase"/>
</dbReference>